<dbReference type="GO" id="GO:0006631">
    <property type="term" value="P:fatty acid metabolic process"/>
    <property type="evidence" value="ECO:0007669"/>
    <property type="project" value="UniProtKB-KW"/>
</dbReference>
<comment type="similarity">
    <text evidence="1">Belongs to the ATP-dependent AMP-binding enzyme family.</text>
</comment>
<dbReference type="Gene3D" id="3.40.50.12780">
    <property type="entry name" value="N-terminal domain of ligase-like"/>
    <property type="match status" value="1"/>
</dbReference>
<organism evidence="6 7">
    <name type="scientific">Virgibacillus salarius</name>
    <dbReference type="NCBI Taxonomy" id="447199"/>
    <lineage>
        <taxon>Bacteria</taxon>
        <taxon>Bacillati</taxon>
        <taxon>Bacillota</taxon>
        <taxon>Bacilli</taxon>
        <taxon>Bacillales</taxon>
        <taxon>Bacillaceae</taxon>
        <taxon>Virgibacillus</taxon>
    </lineage>
</organism>
<dbReference type="InterPro" id="IPR042099">
    <property type="entry name" value="ANL_N_sf"/>
</dbReference>
<feature type="domain" description="AMP-binding enzyme C-terminal" evidence="5">
    <location>
        <begin position="83"/>
        <end position="157"/>
    </location>
</feature>
<keyword evidence="2" id="KW-0436">Ligase</keyword>
<keyword evidence="4" id="KW-0443">Lipid metabolism</keyword>
<dbReference type="InterPro" id="IPR025110">
    <property type="entry name" value="AMP-bd_C"/>
</dbReference>
<dbReference type="AlphaFoldDB" id="A0A941IBC8"/>
<evidence type="ECO:0000313" key="6">
    <source>
        <dbReference type="EMBL" id="MBR7795120.1"/>
    </source>
</evidence>
<keyword evidence="3" id="KW-0276">Fatty acid metabolism</keyword>
<evidence type="ECO:0000256" key="2">
    <source>
        <dbReference type="ARBA" id="ARBA00022598"/>
    </source>
</evidence>
<dbReference type="RefSeq" id="WP_026679623.1">
    <property type="nucleotide sequence ID" value="NZ_BAAACY010000041.1"/>
</dbReference>
<keyword evidence="7" id="KW-1185">Reference proteome</keyword>
<dbReference type="InterPro" id="IPR045851">
    <property type="entry name" value="AMP-bd_C_sf"/>
</dbReference>
<dbReference type="Pfam" id="PF13193">
    <property type="entry name" value="AMP-binding_C"/>
    <property type="match status" value="1"/>
</dbReference>
<dbReference type="GO" id="GO:0016874">
    <property type="term" value="F:ligase activity"/>
    <property type="evidence" value="ECO:0007669"/>
    <property type="project" value="UniProtKB-KW"/>
</dbReference>
<comment type="caution">
    <text evidence="6">The sequence shown here is derived from an EMBL/GenBank/DDBJ whole genome shotgun (WGS) entry which is preliminary data.</text>
</comment>
<dbReference type="PANTHER" id="PTHR43859:SF4">
    <property type="entry name" value="BUTANOATE--COA LIGASE AAE1-RELATED"/>
    <property type="match status" value="1"/>
</dbReference>
<gene>
    <name evidence="6" type="ORF">KCX74_03575</name>
</gene>
<evidence type="ECO:0000256" key="4">
    <source>
        <dbReference type="ARBA" id="ARBA00023098"/>
    </source>
</evidence>
<dbReference type="SUPFAM" id="SSF56801">
    <property type="entry name" value="Acetyl-CoA synthetase-like"/>
    <property type="match status" value="1"/>
</dbReference>
<protein>
    <recommendedName>
        <fullName evidence="5">AMP-binding enzyme C-terminal domain-containing protein</fullName>
    </recommendedName>
</protein>
<evidence type="ECO:0000256" key="1">
    <source>
        <dbReference type="ARBA" id="ARBA00006432"/>
    </source>
</evidence>
<name>A0A941IBC8_9BACI</name>
<reference evidence="6" key="1">
    <citation type="submission" date="2021-04" db="EMBL/GenBank/DDBJ databases">
        <title>Isolation and polyphasic classification of algal microorganism.</title>
        <authorList>
            <person name="Wang S."/>
        </authorList>
    </citation>
    <scope>NUCLEOTIDE SEQUENCE</scope>
    <source>
        <strain evidence="6">720a</strain>
    </source>
</reference>
<dbReference type="EMBL" id="JAGSOT010000006">
    <property type="protein sequence ID" value="MBR7795120.1"/>
    <property type="molecule type" value="Genomic_DNA"/>
</dbReference>
<evidence type="ECO:0000259" key="5">
    <source>
        <dbReference type="Pfam" id="PF13193"/>
    </source>
</evidence>
<evidence type="ECO:0000256" key="3">
    <source>
        <dbReference type="ARBA" id="ARBA00022832"/>
    </source>
</evidence>
<sequence>MGQTKIRVVNSSGEEVAHNGIEIGDIIVKGQGTLQHAENRNMMKNGWIFTGDKGFIDEQGHIHVKEPFKDIPNQQGTISTANLEQILMKHPHIAETAIIPLPHKELGEIAHAFIVLDNKSDSTKQDIINFCKDSTNGTSYPQSITFVDELPKTPSGKILKVELQKWL</sequence>
<dbReference type="PANTHER" id="PTHR43859">
    <property type="entry name" value="ACYL-ACTIVATING ENZYME"/>
    <property type="match status" value="1"/>
</dbReference>
<dbReference type="Gene3D" id="3.30.300.30">
    <property type="match status" value="1"/>
</dbReference>
<evidence type="ECO:0000313" key="7">
    <source>
        <dbReference type="Proteomes" id="UP000675284"/>
    </source>
</evidence>
<dbReference type="Proteomes" id="UP000675284">
    <property type="component" value="Unassembled WGS sequence"/>
</dbReference>
<proteinExistence type="inferred from homology"/>
<accession>A0A941IBC8</accession>